<protein>
    <submittedName>
        <fullName evidence="2">Uncharacterized protein</fullName>
    </submittedName>
</protein>
<accession>A0A5B0M8S7</accession>
<sequence>MVAQIMIGKARKDLHTFSTMSCFDLLQHMGTEISNQNRRPRIRLEPEEKHRLNSQAGT</sequence>
<evidence type="ECO:0000313" key="2">
    <source>
        <dbReference type="EMBL" id="KAA1073597.1"/>
    </source>
</evidence>
<feature type="region of interest" description="Disordered" evidence="1">
    <location>
        <begin position="34"/>
        <end position="58"/>
    </location>
</feature>
<gene>
    <name evidence="2" type="ORF">PGT21_017070</name>
</gene>
<name>A0A5B0M8S7_PUCGR</name>
<feature type="compositionally biased region" description="Basic and acidic residues" evidence="1">
    <location>
        <begin position="42"/>
        <end position="51"/>
    </location>
</feature>
<dbReference type="Proteomes" id="UP000324748">
    <property type="component" value="Unassembled WGS sequence"/>
</dbReference>
<dbReference type="AlphaFoldDB" id="A0A5B0M8S7"/>
<comment type="caution">
    <text evidence="2">The sequence shown here is derived from an EMBL/GenBank/DDBJ whole genome shotgun (WGS) entry which is preliminary data.</text>
</comment>
<dbReference type="EMBL" id="VSWC01000158">
    <property type="protein sequence ID" value="KAA1073597.1"/>
    <property type="molecule type" value="Genomic_DNA"/>
</dbReference>
<keyword evidence="3" id="KW-1185">Reference proteome</keyword>
<organism evidence="2 3">
    <name type="scientific">Puccinia graminis f. sp. tritici</name>
    <dbReference type="NCBI Taxonomy" id="56615"/>
    <lineage>
        <taxon>Eukaryota</taxon>
        <taxon>Fungi</taxon>
        <taxon>Dikarya</taxon>
        <taxon>Basidiomycota</taxon>
        <taxon>Pucciniomycotina</taxon>
        <taxon>Pucciniomycetes</taxon>
        <taxon>Pucciniales</taxon>
        <taxon>Pucciniaceae</taxon>
        <taxon>Puccinia</taxon>
    </lineage>
</organism>
<proteinExistence type="predicted"/>
<evidence type="ECO:0000313" key="3">
    <source>
        <dbReference type="Proteomes" id="UP000324748"/>
    </source>
</evidence>
<reference evidence="2 3" key="1">
    <citation type="submission" date="2019-05" db="EMBL/GenBank/DDBJ databases">
        <title>Emergence of the Ug99 lineage of the wheat stem rust pathogen through somatic hybridization.</title>
        <authorList>
            <person name="Li F."/>
            <person name="Upadhyaya N.M."/>
            <person name="Sperschneider J."/>
            <person name="Matny O."/>
            <person name="Nguyen-Phuc H."/>
            <person name="Mago R."/>
            <person name="Raley C."/>
            <person name="Miller M.E."/>
            <person name="Silverstein K.A.T."/>
            <person name="Henningsen E."/>
            <person name="Hirsch C.D."/>
            <person name="Visser B."/>
            <person name="Pretorius Z.A."/>
            <person name="Steffenson B.J."/>
            <person name="Schwessinger B."/>
            <person name="Dodds P.N."/>
            <person name="Figueroa M."/>
        </authorList>
    </citation>
    <scope>NUCLEOTIDE SEQUENCE [LARGE SCALE GENOMIC DNA]</scope>
    <source>
        <strain evidence="2">21-0</strain>
    </source>
</reference>
<evidence type="ECO:0000256" key="1">
    <source>
        <dbReference type="SAM" id="MobiDB-lite"/>
    </source>
</evidence>